<dbReference type="EMBL" id="JACCBG010000001">
    <property type="protein sequence ID" value="NYD40093.1"/>
    <property type="molecule type" value="Genomic_DNA"/>
</dbReference>
<evidence type="ECO:0000313" key="3">
    <source>
        <dbReference type="Proteomes" id="UP000535511"/>
    </source>
</evidence>
<feature type="transmembrane region" description="Helical" evidence="1">
    <location>
        <begin position="49"/>
        <end position="72"/>
    </location>
</feature>
<sequence>MTETPPRPAGRTPRGPWILAVVLLAPAVILPLIVPLYDSTDPTLNGWPFYFWFQMALILMSGVLTIAAYLVVTRSERRERVRDGERTR</sequence>
<name>A0A7Y9E2K5_9ACTN</name>
<evidence type="ECO:0000256" key="1">
    <source>
        <dbReference type="SAM" id="Phobius"/>
    </source>
</evidence>
<dbReference type="RefSeq" id="WP_179662026.1">
    <property type="nucleotide sequence ID" value="NZ_JACCBG010000001.1"/>
</dbReference>
<reference evidence="2 3" key="1">
    <citation type="submission" date="2020-07" db="EMBL/GenBank/DDBJ databases">
        <title>Sequencing the genomes of 1000 actinobacteria strains.</title>
        <authorList>
            <person name="Klenk H.-P."/>
        </authorList>
    </citation>
    <scope>NUCLEOTIDE SEQUENCE [LARGE SCALE GENOMIC DNA]</scope>
    <source>
        <strain evidence="2 3">DSM 21350</strain>
    </source>
</reference>
<keyword evidence="1" id="KW-1133">Transmembrane helix</keyword>
<dbReference type="InterPro" id="IPR021741">
    <property type="entry name" value="DUF3311"/>
</dbReference>
<accession>A0A7Y9E2K5</accession>
<comment type="caution">
    <text evidence="2">The sequence shown here is derived from an EMBL/GenBank/DDBJ whole genome shotgun (WGS) entry which is preliminary data.</text>
</comment>
<protein>
    <recommendedName>
        <fullName evidence="4">DUF3311 domain-containing protein</fullName>
    </recommendedName>
</protein>
<gene>
    <name evidence="2" type="ORF">BJZ21_000176</name>
</gene>
<dbReference type="AlphaFoldDB" id="A0A7Y9E2K5"/>
<evidence type="ECO:0000313" key="2">
    <source>
        <dbReference type="EMBL" id="NYD40093.1"/>
    </source>
</evidence>
<keyword evidence="1" id="KW-0472">Membrane</keyword>
<feature type="transmembrane region" description="Helical" evidence="1">
    <location>
        <begin position="17"/>
        <end position="37"/>
    </location>
</feature>
<organism evidence="2 3">
    <name type="scientific">Nocardioides panaciterrulae</name>
    <dbReference type="NCBI Taxonomy" id="661492"/>
    <lineage>
        <taxon>Bacteria</taxon>
        <taxon>Bacillati</taxon>
        <taxon>Actinomycetota</taxon>
        <taxon>Actinomycetes</taxon>
        <taxon>Propionibacteriales</taxon>
        <taxon>Nocardioidaceae</taxon>
        <taxon>Nocardioides</taxon>
    </lineage>
</organism>
<keyword evidence="3" id="KW-1185">Reference proteome</keyword>
<keyword evidence="1" id="KW-0812">Transmembrane</keyword>
<evidence type="ECO:0008006" key="4">
    <source>
        <dbReference type="Google" id="ProtNLM"/>
    </source>
</evidence>
<proteinExistence type="predicted"/>
<dbReference type="Pfam" id="PF11755">
    <property type="entry name" value="DUF3311"/>
    <property type="match status" value="1"/>
</dbReference>
<dbReference type="Proteomes" id="UP000535511">
    <property type="component" value="Unassembled WGS sequence"/>
</dbReference>